<evidence type="ECO:0000259" key="2">
    <source>
        <dbReference type="Pfam" id="PF01408"/>
    </source>
</evidence>
<keyword evidence="1" id="KW-0560">Oxidoreductase</keyword>
<accession>F6ETQ3</accession>
<dbReference type="AlphaFoldDB" id="F6ETQ3"/>
<sequence>MQERRMGLGIIGGGFISENYLSLIIDCDEFDLVAHGSRNADPDALVNGLPVVSVPALLDNPRVDLILNLVPAQAHAEVTLACLAAGKHVYSEKPLATTMEDADAIVAATGSNLVVACAPDTFLGGAHQAARHAVDTGMIGTPIMGSASFLSPGMEAWHPNPASYYALGGGVALDMGPYYVTQLVNLLGSVTHVMAGGVRGSAERTIGCGPRAAERVPVEVPTTVHGTLWFESGTMVSVLLSWDAWSGCGGQMELHGTEASLLLPDANWFGGCITHVGPAGRRILPLDHWPHAADNQVGPDGSIVADYRGIGLIDMCRAIRKGRQPRSSLALAYHVLEVVLALGATCRGGDLVEIGSRAKRPKPLDLIAAGVAKPNGRE</sequence>
<reference evidence="4 5" key="1">
    <citation type="submission" date="2011-05" db="EMBL/GenBank/DDBJ databases">
        <title>Complete sequence of chromosome 1 of Sphingobium chlorophenolicum L-1.</title>
        <authorList>
            <consortium name="US DOE Joint Genome Institute"/>
            <person name="Lucas S."/>
            <person name="Han J."/>
            <person name="Lapidus A."/>
            <person name="Cheng J.-F."/>
            <person name="Goodwin L."/>
            <person name="Pitluck S."/>
            <person name="Peters L."/>
            <person name="Daligault H."/>
            <person name="Han C."/>
            <person name="Tapia R."/>
            <person name="Land M."/>
            <person name="Hauser L."/>
            <person name="Kyrpides N."/>
            <person name="Ivanova N."/>
            <person name="Pagani I."/>
            <person name="Turner P."/>
            <person name="Copley S."/>
            <person name="Woyke T."/>
        </authorList>
    </citation>
    <scope>NUCLEOTIDE SEQUENCE [LARGE SCALE GENOMIC DNA]</scope>
    <source>
        <strain evidence="4 5">L-1</strain>
    </source>
</reference>
<evidence type="ECO:0000259" key="3">
    <source>
        <dbReference type="Pfam" id="PF22725"/>
    </source>
</evidence>
<dbReference type="InterPro" id="IPR036291">
    <property type="entry name" value="NAD(P)-bd_dom_sf"/>
</dbReference>
<organism evidence="4 5">
    <name type="scientific">Sphingobium chlorophenolicum L-1</name>
    <dbReference type="NCBI Taxonomy" id="690566"/>
    <lineage>
        <taxon>Bacteria</taxon>
        <taxon>Pseudomonadati</taxon>
        <taxon>Pseudomonadota</taxon>
        <taxon>Alphaproteobacteria</taxon>
        <taxon>Sphingomonadales</taxon>
        <taxon>Sphingomonadaceae</taxon>
        <taxon>Sphingobium</taxon>
    </lineage>
</organism>
<dbReference type="KEGG" id="sch:Sphch_1864"/>
<dbReference type="Gene3D" id="3.30.360.10">
    <property type="entry name" value="Dihydrodipicolinate Reductase, domain 2"/>
    <property type="match status" value="1"/>
</dbReference>
<feature type="domain" description="Gfo/Idh/MocA-like oxidoreductase N-terminal" evidence="2">
    <location>
        <begin position="8"/>
        <end position="109"/>
    </location>
</feature>
<dbReference type="STRING" id="690566.Sphch_1864"/>
<dbReference type="Pfam" id="PF01408">
    <property type="entry name" value="GFO_IDH_MocA"/>
    <property type="match status" value="1"/>
</dbReference>
<dbReference type="Proteomes" id="UP000007150">
    <property type="component" value="Chromosome 1"/>
</dbReference>
<dbReference type="InterPro" id="IPR050463">
    <property type="entry name" value="Gfo/Idh/MocA_oxidrdct_glycsds"/>
</dbReference>
<evidence type="ECO:0000313" key="5">
    <source>
        <dbReference type="Proteomes" id="UP000007150"/>
    </source>
</evidence>
<dbReference type="RefSeq" id="WP_013847798.1">
    <property type="nucleotide sequence ID" value="NC_015593.1"/>
</dbReference>
<feature type="domain" description="GFO/IDH/MocA-like oxidoreductase" evidence="3">
    <location>
        <begin position="127"/>
        <end position="261"/>
    </location>
</feature>
<dbReference type="SUPFAM" id="SSF55347">
    <property type="entry name" value="Glyceraldehyde-3-phosphate dehydrogenase-like, C-terminal domain"/>
    <property type="match status" value="1"/>
</dbReference>
<keyword evidence="5" id="KW-1185">Reference proteome</keyword>
<dbReference type="PANTHER" id="PTHR43818">
    <property type="entry name" value="BCDNA.GH03377"/>
    <property type="match status" value="1"/>
</dbReference>
<dbReference type="PANTHER" id="PTHR43818:SF11">
    <property type="entry name" value="BCDNA.GH03377"/>
    <property type="match status" value="1"/>
</dbReference>
<dbReference type="GO" id="GO:0000166">
    <property type="term" value="F:nucleotide binding"/>
    <property type="evidence" value="ECO:0007669"/>
    <property type="project" value="InterPro"/>
</dbReference>
<dbReference type="Gene3D" id="3.40.50.720">
    <property type="entry name" value="NAD(P)-binding Rossmann-like Domain"/>
    <property type="match status" value="1"/>
</dbReference>
<gene>
    <name evidence="4" type="ORF">Sphch_1864</name>
</gene>
<evidence type="ECO:0000256" key="1">
    <source>
        <dbReference type="ARBA" id="ARBA00023002"/>
    </source>
</evidence>
<evidence type="ECO:0000313" key="4">
    <source>
        <dbReference type="EMBL" id="AEG49548.1"/>
    </source>
</evidence>
<dbReference type="EMBL" id="CP002798">
    <property type="protein sequence ID" value="AEG49548.1"/>
    <property type="molecule type" value="Genomic_DNA"/>
</dbReference>
<dbReference type="Pfam" id="PF22725">
    <property type="entry name" value="GFO_IDH_MocA_C3"/>
    <property type="match status" value="1"/>
</dbReference>
<dbReference type="InterPro" id="IPR055170">
    <property type="entry name" value="GFO_IDH_MocA-like_dom"/>
</dbReference>
<dbReference type="GO" id="GO:0016491">
    <property type="term" value="F:oxidoreductase activity"/>
    <property type="evidence" value="ECO:0007669"/>
    <property type="project" value="UniProtKB-KW"/>
</dbReference>
<dbReference type="InterPro" id="IPR000683">
    <property type="entry name" value="Gfo/Idh/MocA-like_OxRdtase_N"/>
</dbReference>
<dbReference type="SUPFAM" id="SSF51735">
    <property type="entry name" value="NAD(P)-binding Rossmann-fold domains"/>
    <property type="match status" value="1"/>
</dbReference>
<proteinExistence type="predicted"/>
<dbReference type="HOGENOM" id="CLU_023194_6_0_5"/>
<name>F6ETQ3_SPHCR</name>
<protein>
    <submittedName>
        <fullName evidence="4">Oxidoreductase domain protein</fullName>
    </submittedName>
</protein>